<feature type="signal peptide" evidence="3">
    <location>
        <begin position="1"/>
        <end position="20"/>
    </location>
</feature>
<comment type="caution">
    <text evidence="5">The sequence shown here is derived from an EMBL/GenBank/DDBJ whole genome shotgun (WGS) entry which is preliminary data.</text>
</comment>
<dbReference type="STRING" id="56804.BAE46_08935"/>
<evidence type="ECO:0000256" key="1">
    <source>
        <dbReference type="ARBA" id="ARBA00022801"/>
    </source>
</evidence>
<dbReference type="PANTHER" id="PTHR10357:SF210">
    <property type="entry name" value="MALTODEXTRIN GLUCOSIDASE"/>
    <property type="match status" value="1"/>
</dbReference>
<dbReference type="Gene3D" id="3.20.20.80">
    <property type="entry name" value="Glycosidases"/>
    <property type="match status" value="1"/>
</dbReference>
<evidence type="ECO:0000256" key="3">
    <source>
        <dbReference type="SAM" id="SignalP"/>
    </source>
</evidence>
<dbReference type="RefSeq" id="WP_006006807.1">
    <property type="nucleotide sequence ID" value="NZ_BAET01000030.1"/>
</dbReference>
<dbReference type="EMBL" id="BAET01000030">
    <property type="protein sequence ID" value="GAB56548.1"/>
    <property type="molecule type" value="Genomic_DNA"/>
</dbReference>
<dbReference type="SUPFAM" id="SSF51011">
    <property type="entry name" value="Glycosyl hydrolase domain"/>
    <property type="match status" value="1"/>
</dbReference>
<keyword evidence="3" id="KW-0732">Signal</keyword>
<dbReference type="InterPro" id="IPR006047">
    <property type="entry name" value="GH13_cat_dom"/>
</dbReference>
<dbReference type="PANTHER" id="PTHR10357">
    <property type="entry name" value="ALPHA-AMYLASE FAMILY MEMBER"/>
    <property type="match status" value="1"/>
</dbReference>
<dbReference type="eggNOG" id="COG0366">
    <property type="taxonomic scope" value="Bacteria"/>
</dbReference>
<accession>H5TE21</accession>
<keyword evidence="1" id="KW-0378">Hydrolase</keyword>
<feature type="chain" id="PRO_5003599032" description="Glycosyl hydrolase family 13 catalytic domain-containing protein" evidence="3">
    <location>
        <begin position="21"/>
        <end position="633"/>
    </location>
</feature>
<dbReference type="PROSITE" id="PS51257">
    <property type="entry name" value="PROKAR_LIPOPROTEIN"/>
    <property type="match status" value="1"/>
</dbReference>
<dbReference type="GO" id="GO:0016798">
    <property type="term" value="F:hydrolase activity, acting on glycosyl bonds"/>
    <property type="evidence" value="ECO:0007669"/>
    <property type="project" value="UniProtKB-KW"/>
</dbReference>
<sequence>MKYRLAILVSVVLLISCGKAADPVVLKPVPTTVPQWTKEAIWYQIMVDRFYNADSGNDPTAATLVGSAPGYIPPTWEITPWTQNWYSPDSYFEDMFGKTDINGGVIHSFDAKVALRRYGGDLQGVLDKLDYLESLGINAIYFSPINDSPCADKRQPRSWRHIDVNFGPDPAGDVALIASEDPSDPSTWHMTSADTLFLELIKQTKARNIRLILDYSWGAPGQHFWAWHDVLDNQQSSQYIDWFDMKSPDNVGRIASDITPLPAQKNASEATSTPRSLVQGDIKSQAAKAHIMAVTRRWLDPNKDGDSSDGVDGFMLSDANNLPLDFWRDYRIYVKSINPQAYLVGDISTDKNSEMRFTADLALQGDVFDGLIDNGRYKAASDYFSTPAQAQRPSQFVSILQQAEKGLNREYVYSSINISASHETPRLLSALLANSSEKTKGKDSNNKNYNALKPGLSTINTAKLLLVFQFTWFGAPQLLAGDEMGMWGDESPHHQKPLIWPEYSFANESEHPLASMDQVKEVQFNQDLFDYYQFLVKLRRANPVLSQGAIEFFQQDDKKRLMSYRRYNDEGESAYIVFNTGPKRQQIILPSAVVNTQSWLLWHSNDSTNILQSVPSEQLSIDAESAIVIITKH</sequence>
<reference evidence="5 6" key="1">
    <citation type="journal article" date="2012" name="J. Bacteriol.">
        <title>Genome sequence of proteorhodopsin-containing sea ice bacterium Glaciecola punicea ACAM 611T.</title>
        <authorList>
            <person name="Qin Q.-L."/>
            <person name="Xie B.-B."/>
            <person name="Shu Y.-L."/>
            <person name="Rong J.-C."/>
            <person name="Zhao D.-L."/>
            <person name="Zhang X.-Y."/>
            <person name="Chen X.-L."/>
            <person name="Zhou B.-C."/>
            <person name="Zhanga Y.-Z."/>
        </authorList>
    </citation>
    <scope>NUCLEOTIDE SEQUENCE [LARGE SCALE GENOMIC DNA]</scope>
    <source>
        <strain evidence="5 6">ACAM 611</strain>
    </source>
</reference>
<organism evidence="5 6">
    <name type="scientific">Glaciecola punicea ACAM 611</name>
    <dbReference type="NCBI Taxonomy" id="1121923"/>
    <lineage>
        <taxon>Bacteria</taxon>
        <taxon>Pseudomonadati</taxon>
        <taxon>Pseudomonadota</taxon>
        <taxon>Gammaproteobacteria</taxon>
        <taxon>Alteromonadales</taxon>
        <taxon>Alteromonadaceae</taxon>
        <taxon>Glaciecola</taxon>
    </lineage>
</organism>
<keyword evidence="6" id="KW-1185">Reference proteome</keyword>
<proteinExistence type="predicted"/>
<reference evidence="5 6" key="2">
    <citation type="journal article" date="2017" name="Antonie Van Leeuwenhoek">
        <title>Rhizobium rhizosphaerae sp. nov., a novel species isolated from rice rhizosphere.</title>
        <authorList>
            <person name="Zhao J.J."/>
            <person name="Zhang J."/>
            <person name="Zhang R.J."/>
            <person name="Zhang C.W."/>
            <person name="Yin H.Q."/>
            <person name="Zhang X.X."/>
        </authorList>
    </citation>
    <scope>NUCLEOTIDE SEQUENCE [LARGE SCALE GENOMIC DNA]</scope>
    <source>
        <strain evidence="5 6">ACAM 611</strain>
    </source>
</reference>
<dbReference type="OrthoDB" id="9805159at2"/>
<name>H5TE21_9ALTE</name>
<dbReference type="AlphaFoldDB" id="H5TE21"/>
<evidence type="ECO:0000313" key="5">
    <source>
        <dbReference type="EMBL" id="GAB56548.1"/>
    </source>
</evidence>
<gene>
    <name evidence="5" type="ORF">GPUN_2433</name>
</gene>
<dbReference type="SUPFAM" id="SSF51445">
    <property type="entry name" value="(Trans)glycosidases"/>
    <property type="match status" value="1"/>
</dbReference>
<feature type="domain" description="Glycosyl hydrolase family 13 catalytic" evidence="4">
    <location>
        <begin position="44"/>
        <end position="520"/>
    </location>
</feature>
<evidence type="ECO:0000256" key="2">
    <source>
        <dbReference type="ARBA" id="ARBA00023295"/>
    </source>
</evidence>
<evidence type="ECO:0000259" key="4">
    <source>
        <dbReference type="SMART" id="SM00642"/>
    </source>
</evidence>
<dbReference type="SMART" id="SM00642">
    <property type="entry name" value="Aamy"/>
    <property type="match status" value="1"/>
</dbReference>
<protein>
    <recommendedName>
        <fullName evidence="4">Glycosyl hydrolase family 13 catalytic domain-containing protein</fullName>
    </recommendedName>
</protein>
<dbReference type="Pfam" id="PF00128">
    <property type="entry name" value="Alpha-amylase"/>
    <property type="match status" value="2"/>
</dbReference>
<dbReference type="Proteomes" id="UP000053586">
    <property type="component" value="Unassembled WGS sequence"/>
</dbReference>
<dbReference type="GO" id="GO:0005975">
    <property type="term" value="P:carbohydrate metabolic process"/>
    <property type="evidence" value="ECO:0007669"/>
    <property type="project" value="InterPro"/>
</dbReference>
<evidence type="ECO:0000313" key="6">
    <source>
        <dbReference type="Proteomes" id="UP000053586"/>
    </source>
</evidence>
<keyword evidence="2" id="KW-0326">Glycosidase</keyword>
<dbReference type="InterPro" id="IPR017853">
    <property type="entry name" value="GH"/>
</dbReference>